<evidence type="ECO:0000256" key="9">
    <source>
        <dbReference type="ARBA" id="ARBA00023180"/>
    </source>
</evidence>
<evidence type="ECO:0000256" key="4">
    <source>
        <dbReference type="ARBA" id="ARBA00022692"/>
    </source>
</evidence>
<dbReference type="InterPro" id="IPR052192">
    <property type="entry name" value="Insect_Ionotropic_Sensory_Rcpt"/>
</dbReference>
<dbReference type="Pfam" id="PF10613">
    <property type="entry name" value="Lig_chan-Glu_bd"/>
    <property type="match status" value="1"/>
</dbReference>
<keyword evidence="4 12" id="KW-0812">Transmembrane</keyword>
<feature type="domain" description="Ionotropic receptor 75a N-terminal" evidence="14">
    <location>
        <begin position="27"/>
        <end position="115"/>
    </location>
</feature>
<proteinExistence type="predicted"/>
<evidence type="ECO:0000256" key="3">
    <source>
        <dbReference type="ARBA" id="ARBA00022475"/>
    </source>
</evidence>
<gene>
    <name evidence="15" type="ORF">TPSB3V08_LOCUS6732</name>
</gene>
<dbReference type="InterPro" id="IPR019594">
    <property type="entry name" value="Glu/Gly-bd"/>
</dbReference>
<evidence type="ECO:0000256" key="1">
    <source>
        <dbReference type="ARBA" id="ARBA00004651"/>
    </source>
</evidence>
<dbReference type="AlphaFoldDB" id="A0A7R9H538"/>
<feature type="transmembrane region" description="Helical" evidence="12">
    <location>
        <begin position="239"/>
        <end position="257"/>
    </location>
</feature>
<dbReference type="GO" id="GO:0005886">
    <property type="term" value="C:plasma membrane"/>
    <property type="evidence" value="ECO:0007669"/>
    <property type="project" value="UniProtKB-SubCell"/>
</dbReference>
<keyword evidence="5 12" id="KW-1133">Transmembrane helix</keyword>
<feature type="transmembrane region" description="Helical" evidence="12">
    <location>
        <begin position="303"/>
        <end position="329"/>
    </location>
</feature>
<feature type="transmembrane region" description="Helical" evidence="12">
    <location>
        <begin position="487"/>
        <end position="506"/>
    </location>
</feature>
<evidence type="ECO:0000256" key="11">
    <source>
        <dbReference type="ARBA" id="ARBA00023303"/>
    </source>
</evidence>
<dbReference type="PANTHER" id="PTHR42643">
    <property type="entry name" value="IONOTROPIC RECEPTOR 20A-RELATED"/>
    <property type="match status" value="1"/>
</dbReference>
<keyword evidence="2" id="KW-0813">Transport</keyword>
<keyword evidence="6" id="KW-0406">Ion transport</keyword>
<comment type="subcellular location">
    <subcellularLocation>
        <location evidence="1">Cell membrane</location>
        <topology evidence="1">Multi-pass membrane protein</topology>
    </subcellularLocation>
</comment>
<keyword evidence="3" id="KW-1003">Cell membrane</keyword>
<keyword evidence="7 12" id="KW-0472">Membrane</keyword>
<evidence type="ECO:0000256" key="7">
    <source>
        <dbReference type="ARBA" id="ARBA00023136"/>
    </source>
</evidence>
<evidence type="ECO:0000256" key="10">
    <source>
        <dbReference type="ARBA" id="ARBA00023286"/>
    </source>
</evidence>
<evidence type="ECO:0000256" key="5">
    <source>
        <dbReference type="ARBA" id="ARBA00022989"/>
    </source>
</evidence>
<dbReference type="Gene3D" id="1.10.287.70">
    <property type="match status" value="1"/>
</dbReference>
<evidence type="ECO:0000259" key="13">
    <source>
        <dbReference type="Pfam" id="PF10613"/>
    </source>
</evidence>
<feature type="domain" description="Ionotropic glutamate receptor L-glutamate and glycine-binding" evidence="13">
    <location>
        <begin position="122"/>
        <end position="219"/>
    </location>
</feature>
<accession>A0A7R9H538</accession>
<sequence>MSVLTRQQGQEAALDRVTSKVSISGPIWLLMMDSSTTIPTFFNQIYVPFDCEFLVAQCNDKGIFPLTEVYRIANGSPLHQSYYGTWDYYRGLVTSTGLSIYSRRNNLFGLTSICVTNKNWPMNELVRGVDGKMHSIGFLGQTWELLASRANLSVVYTQPEEGEMWGKERNDGNWTGMIGMLQRHEAEVAISTFAMSSRRLNVISYTTPIFRSCFQMFIRPQQTTILHWGLYFSPFSPCLWIALLATVMMFGVYVYILQCISTHCTGVEGAWSFTDTQLCVIGTMCGQDQSPAIERDISKSVHLATLTIYFTGMILLAAYSGVLVSHFAVNKETLPFKNLQGFLKDGRYTFGILNQSAELEIFQDAKYGILNTVYRRHIARDSGSIAPSIFKGLLQACTVDKYVFLTPEYLAKAIIPRLPCKLVAVSDCIMKSNMAMAVTATSPYHGLFEYILQRLLMGGVLQKLYLGSFSQVSSWHSSWEKVGLEKVAPLLALLAIGCALAVLVLVGEMNSKTSLLSAGPPPLDIPWVYLGLSRRRVHARYLTVLRVECLCTLAVLPFCVSDVCETFYKFHLTRQ</sequence>
<protein>
    <submittedName>
        <fullName evidence="15">Uncharacterized protein</fullName>
    </submittedName>
</protein>
<dbReference type="Gene3D" id="3.40.190.10">
    <property type="entry name" value="Periplasmic binding protein-like II"/>
    <property type="match status" value="1"/>
</dbReference>
<organism evidence="15">
    <name type="scientific">Timema poppense</name>
    <name type="common">Walking stick</name>
    <dbReference type="NCBI Taxonomy" id="170557"/>
    <lineage>
        <taxon>Eukaryota</taxon>
        <taxon>Metazoa</taxon>
        <taxon>Ecdysozoa</taxon>
        <taxon>Arthropoda</taxon>
        <taxon>Hexapoda</taxon>
        <taxon>Insecta</taxon>
        <taxon>Pterygota</taxon>
        <taxon>Neoptera</taxon>
        <taxon>Polyneoptera</taxon>
        <taxon>Phasmatodea</taxon>
        <taxon>Timematodea</taxon>
        <taxon>Timematoidea</taxon>
        <taxon>Timematidae</taxon>
        <taxon>Timema</taxon>
    </lineage>
</organism>
<dbReference type="GO" id="GO:0015276">
    <property type="term" value="F:ligand-gated monoatomic ion channel activity"/>
    <property type="evidence" value="ECO:0007669"/>
    <property type="project" value="InterPro"/>
</dbReference>
<dbReference type="InterPro" id="IPR057074">
    <property type="entry name" value="IR75A_N"/>
</dbReference>
<keyword evidence="8" id="KW-0675">Receptor</keyword>
<evidence type="ECO:0000256" key="6">
    <source>
        <dbReference type="ARBA" id="ARBA00023065"/>
    </source>
</evidence>
<evidence type="ECO:0000313" key="15">
    <source>
        <dbReference type="EMBL" id="CAD7409243.1"/>
    </source>
</evidence>
<keyword evidence="9" id="KW-0325">Glycoprotein</keyword>
<evidence type="ECO:0000256" key="12">
    <source>
        <dbReference type="SAM" id="Phobius"/>
    </source>
</evidence>
<keyword evidence="11" id="KW-0407">Ion channel</keyword>
<dbReference type="EMBL" id="OD004070">
    <property type="protein sequence ID" value="CAD7409243.1"/>
    <property type="molecule type" value="Genomic_DNA"/>
</dbReference>
<dbReference type="SUPFAM" id="SSF53850">
    <property type="entry name" value="Periplasmic binding protein-like II"/>
    <property type="match status" value="1"/>
</dbReference>
<evidence type="ECO:0000256" key="2">
    <source>
        <dbReference type="ARBA" id="ARBA00022448"/>
    </source>
</evidence>
<dbReference type="PANTHER" id="PTHR42643:SF24">
    <property type="entry name" value="IONOTROPIC RECEPTOR 60A"/>
    <property type="match status" value="1"/>
</dbReference>
<reference evidence="15" key="1">
    <citation type="submission" date="2020-11" db="EMBL/GenBank/DDBJ databases">
        <authorList>
            <person name="Tran Van P."/>
        </authorList>
    </citation>
    <scope>NUCLEOTIDE SEQUENCE</scope>
</reference>
<keyword evidence="10" id="KW-1071">Ligand-gated ion channel</keyword>
<evidence type="ECO:0000259" key="14">
    <source>
        <dbReference type="Pfam" id="PF24576"/>
    </source>
</evidence>
<evidence type="ECO:0000256" key="8">
    <source>
        <dbReference type="ARBA" id="ARBA00023170"/>
    </source>
</evidence>
<dbReference type="Pfam" id="PF24576">
    <property type="entry name" value="IR75A_N"/>
    <property type="match status" value="1"/>
</dbReference>
<name>A0A7R9H538_TIMPO</name>